<feature type="transmembrane region" description="Helical" evidence="7">
    <location>
        <begin position="61"/>
        <end position="80"/>
    </location>
</feature>
<keyword evidence="6 7" id="KW-0472">Membrane</keyword>
<dbReference type="InterPro" id="IPR051311">
    <property type="entry name" value="DedA_domain"/>
</dbReference>
<dbReference type="GO" id="GO:0005886">
    <property type="term" value="C:plasma membrane"/>
    <property type="evidence" value="ECO:0007669"/>
    <property type="project" value="UniProtKB-SubCell"/>
</dbReference>
<dbReference type="InterPro" id="IPR032816">
    <property type="entry name" value="VTT_dom"/>
</dbReference>
<evidence type="ECO:0000259" key="8">
    <source>
        <dbReference type="Pfam" id="PF09335"/>
    </source>
</evidence>
<feature type="transmembrane region" description="Helical" evidence="7">
    <location>
        <begin position="7"/>
        <end position="30"/>
    </location>
</feature>
<dbReference type="STRING" id="366584.SAMN05216377_11480"/>
<dbReference type="PANTHER" id="PTHR42709:SF6">
    <property type="entry name" value="UNDECAPRENYL PHOSPHATE TRANSPORTER A"/>
    <property type="match status" value="1"/>
</dbReference>
<comment type="similarity">
    <text evidence="2">Belongs to the DedA family.</text>
</comment>
<dbReference type="Proteomes" id="UP000198967">
    <property type="component" value="Unassembled WGS sequence"/>
</dbReference>
<feature type="transmembrane region" description="Helical" evidence="7">
    <location>
        <begin position="169"/>
        <end position="192"/>
    </location>
</feature>
<keyword evidence="10" id="KW-1185">Reference proteome</keyword>
<comment type="subcellular location">
    <subcellularLocation>
        <location evidence="1">Cell membrane</location>
        <topology evidence="1">Multi-pass membrane protein</topology>
    </subcellularLocation>
</comment>
<name>A0A1G7WF58_PSEOR</name>
<keyword evidence="3" id="KW-1003">Cell membrane</keyword>
<protein>
    <submittedName>
        <fullName evidence="9">Membrane protein DedA, SNARE-associated domain</fullName>
    </submittedName>
</protein>
<dbReference type="OrthoDB" id="3575960at2"/>
<keyword evidence="5 7" id="KW-1133">Transmembrane helix</keyword>
<evidence type="ECO:0000256" key="2">
    <source>
        <dbReference type="ARBA" id="ARBA00010792"/>
    </source>
</evidence>
<evidence type="ECO:0000256" key="3">
    <source>
        <dbReference type="ARBA" id="ARBA00022475"/>
    </source>
</evidence>
<evidence type="ECO:0000256" key="5">
    <source>
        <dbReference type="ARBA" id="ARBA00022989"/>
    </source>
</evidence>
<feature type="transmembrane region" description="Helical" evidence="7">
    <location>
        <begin position="141"/>
        <end position="163"/>
    </location>
</feature>
<dbReference type="EMBL" id="FNBE01000014">
    <property type="protein sequence ID" value="SDG69800.1"/>
    <property type="molecule type" value="Genomic_DNA"/>
</dbReference>
<gene>
    <name evidence="9" type="ORF">SAMN05216377_11480</name>
</gene>
<reference evidence="9 10" key="1">
    <citation type="submission" date="2016-10" db="EMBL/GenBank/DDBJ databases">
        <authorList>
            <person name="de Groot N.N."/>
        </authorList>
    </citation>
    <scope>NUCLEOTIDE SEQUENCE [LARGE SCALE GENOMIC DNA]</scope>
    <source>
        <strain evidence="9 10">CGMCC 4.3143</strain>
    </source>
</reference>
<dbReference type="AlphaFoldDB" id="A0A1G7WF58"/>
<evidence type="ECO:0000256" key="7">
    <source>
        <dbReference type="SAM" id="Phobius"/>
    </source>
</evidence>
<proteinExistence type="inferred from homology"/>
<evidence type="ECO:0000256" key="4">
    <source>
        <dbReference type="ARBA" id="ARBA00022692"/>
    </source>
</evidence>
<evidence type="ECO:0000313" key="9">
    <source>
        <dbReference type="EMBL" id="SDG69800.1"/>
    </source>
</evidence>
<feature type="domain" description="VTT" evidence="8">
    <location>
        <begin position="37"/>
        <end position="161"/>
    </location>
</feature>
<dbReference type="Pfam" id="PF09335">
    <property type="entry name" value="VTT_dom"/>
    <property type="match status" value="1"/>
</dbReference>
<accession>A0A1G7WF58</accession>
<dbReference type="RefSeq" id="WP_093087596.1">
    <property type="nucleotide sequence ID" value="NZ_FNBE01000014.1"/>
</dbReference>
<evidence type="ECO:0000313" key="10">
    <source>
        <dbReference type="Proteomes" id="UP000198967"/>
    </source>
</evidence>
<sequence length="225" mass="23536">MHHLDAITTFFDVVLHSVWLLPVLTFLIALDGPFPVLPSETLLTVAAAAAFGTGDVVEVSGLFVAAVVGSILGDLFVYALGRSSNRVLRGAGTKEDGLGAWVRRNLYTRPIVACVGARLIPGGRLVSTAACGRVRLPLRMFLPATLVSSAVWSVYMLLVGAILGPITKGNPILCLAAGILMAGITAGGFEIARRVRRRILARRAAAALIAVSEATSDAVVAPVVR</sequence>
<keyword evidence="4 7" id="KW-0812">Transmembrane</keyword>
<evidence type="ECO:0000256" key="1">
    <source>
        <dbReference type="ARBA" id="ARBA00004651"/>
    </source>
</evidence>
<dbReference type="PANTHER" id="PTHR42709">
    <property type="entry name" value="ALKALINE PHOSPHATASE LIKE PROTEIN"/>
    <property type="match status" value="1"/>
</dbReference>
<evidence type="ECO:0000256" key="6">
    <source>
        <dbReference type="ARBA" id="ARBA00023136"/>
    </source>
</evidence>
<organism evidence="9 10">
    <name type="scientific">Pseudonocardia oroxyli</name>
    <dbReference type="NCBI Taxonomy" id="366584"/>
    <lineage>
        <taxon>Bacteria</taxon>
        <taxon>Bacillati</taxon>
        <taxon>Actinomycetota</taxon>
        <taxon>Actinomycetes</taxon>
        <taxon>Pseudonocardiales</taxon>
        <taxon>Pseudonocardiaceae</taxon>
        <taxon>Pseudonocardia</taxon>
    </lineage>
</organism>